<keyword evidence="6" id="KW-0342">GTP-binding</keyword>
<keyword evidence="5" id="KW-0648">Protein biosynthesis</keyword>
<dbReference type="Proteomes" id="UP000274131">
    <property type="component" value="Unassembled WGS sequence"/>
</dbReference>
<protein>
    <recommendedName>
        <fullName evidence="2">Eukaryotic translation initiation factor 5</fullName>
    </recommendedName>
</protein>
<evidence type="ECO:0000259" key="8">
    <source>
        <dbReference type="PROSITE" id="PS51363"/>
    </source>
</evidence>
<dbReference type="GO" id="GO:0005092">
    <property type="term" value="F:GDP-dissociation inhibitor activity"/>
    <property type="evidence" value="ECO:0007669"/>
    <property type="project" value="TreeGrafter"/>
</dbReference>
<evidence type="ECO:0000256" key="3">
    <source>
        <dbReference type="ARBA" id="ARBA00022540"/>
    </source>
</evidence>
<dbReference type="Pfam" id="PF01873">
    <property type="entry name" value="eIF-5_eIF-2B"/>
    <property type="match status" value="1"/>
</dbReference>
<dbReference type="GO" id="GO:0001732">
    <property type="term" value="P:formation of cytoplasmic translation initiation complex"/>
    <property type="evidence" value="ECO:0007669"/>
    <property type="project" value="TreeGrafter"/>
</dbReference>
<dbReference type="PANTHER" id="PTHR23001:SF7">
    <property type="entry name" value="EUKARYOTIC TRANSLATION INITIATION FACTOR 5"/>
    <property type="match status" value="1"/>
</dbReference>
<feature type="region of interest" description="Disordered" evidence="7">
    <location>
        <begin position="151"/>
        <end position="183"/>
    </location>
</feature>
<feature type="domain" description="W2" evidence="8">
    <location>
        <begin position="216"/>
        <end position="372"/>
    </location>
</feature>
<dbReference type="CDD" id="cd11561">
    <property type="entry name" value="W2_eIF5"/>
    <property type="match status" value="1"/>
</dbReference>
<comment type="similarity">
    <text evidence="1">Belongs to the eIF-2-beta/eIF-5 family.</text>
</comment>
<dbReference type="OrthoDB" id="10250831at2759"/>
<proteinExistence type="inferred from homology"/>
<gene>
    <name evidence="9" type="ORF">EVEC_LOCUS8485</name>
</gene>
<name>A0A0N4VED7_ENTVE</name>
<evidence type="ECO:0000313" key="9">
    <source>
        <dbReference type="EMBL" id="VDD93734.1"/>
    </source>
</evidence>
<dbReference type="PROSITE" id="PS51363">
    <property type="entry name" value="W2"/>
    <property type="match status" value="1"/>
</dbReference>
<dbReference type="Pfam" id="PF02020">
    <property type="entry name" value="W2"/>
    <property type="match status" value="1"/>
</dbReference>
<dbReference type="InterPro" id="IPR002735">
    <property type="entry name" value="Transl_init_fac_IF2/IF5_dom"/>
</dbReference>
<dbReference type="GO" id="GO:0005525">
    <property type="term" value="F:GTP binding"/>
    <property type="evidence" value="ECO:0007669"/>
    <property type="project" value="UniProtKB-KW"/>
</dbReference>
<reference evidence="11" key="1">
    <citation type="submission" date="2017-02" db="UniProtKB">
        <authorList>
            <consortium name="WormBaseParasite"/>
        </authorList>
    </citation>
    <scope>IDENTIFICATION</scope>
</reference>
<reference evidence="9 10" key="2">
    <citation type="submission" date="2018-10" db="EMBL/GenBank/DDBJ databases">
        <authorList>
            <consortium name="Pathogen Informatics"/>
        </authorList>
    </citation>
    <scope>NUCLEOTIDE SEQUENCE [LARGE SCALE GENOMIC DNA]</scope>
</reference>
<evidence type="ECO:0000313" key="10">
    <source>
        <dbReference type="Proteomes" id="UP000274131"/>
    </source>
</evidence>
<dbReference type="Gene3D" id="1.25.40.180">
    <property type="match status" value="1"/>
</dbReference>
<keyword evidence="10" id="KW-1185">Reference proteome</keyword>
<dbReference type="FunFam" id="1.25.40.180:FF:000091">
    <property type="entry name" value="Eukaryotic translation initiation factor 5"/>
    <property type="match status" value="1"/>
</dbReference>
<dbReference type="AlphaFoldDB" id="A0A0N4VED7"/>
<evidence type="ECO:0000256" key="1">
    <source>
        <dbReference type="ARBA" id="ARBA00010397"/>
    </source>
</evidence>
<dbReference type="PANTHER" id="PTHR23001">
    <property type="entry name" value="EUKARYOTIC TRANSLATION INITIATION FACTOR"/>
    <property type="match status" value="1"/>
</dbReference>
<dbReference type="SMART" id="SM00653">
    <property type="entry name" value="eIF2B_5"/>
    <property type="match status" value="1"/>
</dbReference>
<evidence type="ECO:0000256" key="2">
    <source>
        <dbReference type="ARBA" id="ARBA00018059"/>
    </source>
</evidence>
<dbReference type="GO" id="GO:0071074">
    <property type="term" value="F:eukaryotic initiation factor eIF2 binding"/>
    <property type="evidence" value="ECO:0007669"/>
    <property type="project" value="TreeGrafter"/>
</dbReference>
<sequence>MSLNINRNVLDPFYRYKMPRLLAKVEGKGNGIKTVIANMAEIAKALERPPTYPTKYFGCELGAQTNFDMKNERFIVNGEHDAAKLQDILDGFIKKFVLCPACENPETTLVKTRLFETFSLQSVRKGQIHSKCKACGNASIIDPKHKLSTFILRNPPKSTEDKEKKENGNGSDEQPEGEALSDKDNLVDDDWAEPVEDSTNQVSAQIGKLIISKDLEKPVEERLDMLHQYFMKAKKESTLQVALLNEAERLELKSKATLLLADVLFDENVVAQIKEYRTLLLRFTLDDHRAQRHLLGGIEQLIMKHMDILLPKSPHIIKALYDNDVVEEEVLLAWGEKPNKKYVGKKLCAEIISRAKPVLDWLREAEEDDEDEDEADDDAIEVVTFDVLSFNDRARQVGTVDEAKKLNGFNGEELDIDDI</sequence>
<dbReference type="FunFam" id="3.30.30.170:FF:000002">
    <property type="entry name" value="Eukaryotic translation initiation factor 5"/>
    <property type="match status" value="1"/>
</dbReference>
<dbReference type="Gene3D" id="2.20.25.350">
    <property type="match status" value="1"/>
</dbReference>
<dbReference type="STRING" id="51028.A0A0N4VED7"/>
<evidence type="ECO:0000313" key="11">
    <source>
        <dbReference type="WBParaSite" id="EVEC_0000904401-mRNA-1"/>
    </source>
</evidence>
<dbReference type="GO" id="GO:0003743">
    <property type="term" value="F:translation initiation factor activity"/>
    <property type="evidence" value="ECO:0007669"/>
    <property type="project" value="UniProtKB-KW"/>
</dbReference>
<keyword evidence="4" id="KW-0547">Nucleotide-binding</keyword>
<evidence type="ECO:0000256" key="4">
    <source>
        <dbReference type="ARBA" id="ARBA00022741"/>
    </source>
</evidence>
<dbReference type="EMBL" id="UXUI01009448">
    <property type="protein sequence ID" value="VDD93734.1"/>
    <property type="molecule type" value="Genomic_DNA"/>
</dbReference>
<dbReference type="GO" id="GO:0005829">
    <property type="term" value="C:cytosol"/>
    <property type="evidence" value="ECO:0007669"/>
    <property type="project" value="TreeGrafter"/>
</dbReference>
<evidence type="ECO:0000256" key="6">
    <source>
        <dbReference type="ARBA" id="ARBA00023134"/>
    </source>
</evidence>
<dbReference type="SUPFAM" id="SSF100966">
    <property type="entry name" value="Translation initiation factor 2 beta, aIF2beta, N-terminal domain"/>
    <property type="match status" value="1"/>
</dbReference>
<dbReference type="InterPro" id="IPR016189">
    <property type="entry name" value="Transl_init_fac_IF2/IF5_N"/>
</dbReference>
<feature type="compositionally biased region" description="Basic and acidic residues" evidence="7">
    <location>
        <begin position="158"/>
        <end position="167"/>
    </location>
</feature>
<organism evidence="11">
    <name type="scientific">Enterobius vermicularis</name>
    <name type="common">Human pinworm</name>
    <dbReference type="NCBI Taxonomy" id="51028"/>
    <lineage>
        <taxon>Eukaryota</taxon>
        <taxon>Metazoa</taxon>
        <taxon>Ecdysozoa</taxon>
        <taxon>Nematoda</taxon>
        <taxon>Chromadorea</taxon>
        <taxon>Rhabditida</taxon>
        <taxon>Spirurina</taxon>
        <taxon>Oxyuridomorpha</taxon>
        <taxon>Oxyuroidea</taxon>
        <taxon>Oxyuridae</taxon>
        <taxon>Enterobius</taxon>
    </lineage>
</organism>
<dbReference type="InterPro" id="IPR003307">
    <property type="entry name" value="W2_domain"/>
</dbReference>
<evidence type="ECO:0000256" key="7">
    <source>
        <dbReference type="SAM" id="MobiDB-lite"/>
    </source>
</evidence>
<dbReference type="WBParaSite" id="EVEC_0000904401-mRNA-1">
    <property type="protein sequence ID" value="EVEC_0000904401-mRNA-1"/>
    <property type="gene ID" value="EVEC_0000904401"/>
</dbReference>
<dbReference type="Gene3D" id="3.30.30.170">
    <property type="match status" value="1"/>
</dbReference>
<dbReference type="SMART" id="SM00515">
    <property type="entry name" value="eIF5C"/>
    <property type="match status" value="1"/>
</dbReference>
<evidence type="ECO:0000256" key="5">
    <source>
        <dbReference type="ARBA" id="ARBA00022917"/>
    </source>
</evidence>
<dbReference type="SUPFAM" id="SSF48371">
    <property type="entry name" value="ARM repeat"/>
    <property type="match status" value="1"/>
</dbReference>
<dbReference type="InterPro" id="IPR016024">
    <property type="entry name" value="ARM-type_fold"/>
</dbReference>
<keyword evidence="3" id="KW-0396">Initiation factor</keyword>
<dbReference type="InterPro" id="IPR045196">
    <property type="entry name" value="IF2/IF5"/>
</dbReference>
<accession>A0A0N4VED7</accession>